<reference evidence="2 3" key="1">
    <citation type="submission" date="2022-07" db="EMBL/GenBank/DDBJ databases">
        <title>Methylomonas rivi sp. nov., Methylomonas rosea sp. nov., Methylomonas aureus sp. nov. and Methylomonas subterranea sp. nov., four novel methanotrophs isolated from a freshwater creek and the deep terrestrial subsurface.</title>
        <authorList>
            <person name="Abin C."/>
            <person name="Sankaranarayanan K."/>
            <person name="Garner C."/>
            <person name="Sindelar R."/>
            <person name="Kotary K."/>
            <person name="Garner R."/>
            <person name="Barclay S."/>
            <person name="Lawson P."/>
            <person name="Krumholz L."/>
        </authorList>
    </citation>
    <scope>NUCLEOTIDE SEQUENCE [LARGE SCALE GENOMIC DNA]</scope>
    <source>
        <strain evidence="2 3">SURF-2</strain>
    </source>
</reference>
<keyword evidence="3" id="KW-1185">Reference proteome</keyword>
<dbReference type="SUPFAM" id="SSF52833">
    <property type="entry name" value="Thioredoxin-like"/>
    <property type="match status" value="1"/>
</dbReference>
<protein>
    <submittedName>
        <fullName evidence="2">TlpA family protein disulfide reductase</fullName>
    </submittedName>
</protein>
<proteinExistence type="predicted"/>
<dbReference type="InterPro" id="IPR036249">
    <property type="entry name" value="Thioredoxin-like_sf"/>
</dbReference>
<dbReference type="InterPro" id="IPR013766">
    <property type="entry name" value="Thioredoxin_domain"/>
</dbReference>
<dbReference type="EMBL" id="JANIBJ010000011">
    <property type="protein sequence ID" value="MCQ8103961.1"/>
    <property type="molecule type" value="Genomic_DNA"/>
</dbReference>
<dbReference type="InterPro" id="IPR050553">
    <property type="entry name" value="Thioredoxin_ResA/DsbE_sf"/>
</dbReference>
<dbReference type="PROSITE" id="PS51352">
    <property type="entry name" value="THIOREDOXIN_2"/>
    <property type="match status" value="1"/>
</dbReference>
<dbReference type="CDD" id="cd02966">
    <property type="entry name" value="TlpA_like_family"/>
    <property type="match status" value="1"/>
</dbReference>
<organism evidence="2 3">
    <name type="scientific">Methylomonas subterranea</name>
    <dbReference type="NCBI Taxonomy" id="2952225"/>
    <lineage>
        <taxon>Bacteria</taxon>
        <taxon>Pseudomonadati</taxon>
        <taxon>Pseudomonadota</taxon>
        <taxon>Gammaproteobacteria</taxon>
        <taxon>Methylococcales</taxon>
        <taxon>Methylococcaceae</taxon>
        <taxon>Methylomonas</taxon>
    </lineage>
</organism>
<sequence length="151" mass="16657">MTDALAIEAGRAVPACNLASPARSEKPDFQALRGQVIYVDFWASWCGPCAKSFPFMNRLHADLLDKGLQIVAVNVDENPAEAEAFLRSQPAAFKVALDTNSECAQLFDVQAMPSSYLIDRNGVVRYVHLGFRESEANTLQEQVNQLLNENP</sequence>
<accession>A0ABT1TES5</accession>
<name>A0ABT1TES5_9GAMM</name>
<dbReference type="Gene3D" id="3.40.30.10">
    <property type="entry name" value="Glutaredoxin"/>
    <property type="match status" value="1"/>
</dbReference>
<dbReference type="Pfam" id="PF08534">
    <property type="entry name" value="Redoxin"/>
    <property type="match status" value="1"/>
</dbReference>
<feature type="domain" description="Thioredoxin" evidence="1">
    <location>
        <begin position="7"/>
        <end position="148"/>
    </location>
</feature>
<dbReference type="InterPro" id="IPR013740">
    <property type="entry name" value="Redoxin"/>
</dbReference>
<evidence type="ECO:0000313" key="2">
    <source>
        <dbReference type="EMBL" id="MCQ8103961.1"/>
    </source>
</evidence>
<evidence type="ECO:0000313" key="3">
    <source>
        <dbReference type="Proteomes" id="UP001524499"/>
    </source>
</evidence>
<dbReference type="RefSeq" id="WP_256601711.1">
    <property type="nucleotide sequence ID" value="NZ_JANIBJ010000011.1"/>
</dbReference>
<comment type="caution">
    <text evidence="2">The sequence shown here is derived from an EMBL/GenBank/DDBJ whole genome shotgun (WGS) entry which is preliminary data.</text>
</comment>
<dbReference type="PANTHER" id="PTHR42852">
    <property type="entry name" value="THIOL:DISULFIDE INTERCHANGE PROTEIN DSBE"/>
    <property type="match status" value="1"/>
</dbReference>
<gene>
    <name evidence="2" type="ORF">NP590_07585</name>
</gene>
<evidence type="ECO:0000259" key="1">
    <source>
        <dbReference type="PROSITE" id="PS51352"/>
    </source>
</evidence>
<dbReference type="Proteomes" id="UP001524499">
    <property type="component" value="Unassembled WGS sequence"/>
</dbReference>
<dbReference type="PANTHER" id="PTHR42852:SF18">
    <property type="entry name" value="CHROMOSOME UNDETERMINED SCAFFOLD_47, WHOLE GENOME SHOTGUN SEQUENCE"/>
    <property type="match status" value="1"/>
</dbReference>